<dbReference type="InterPro" id="IPR034457">
    <property type="entry name" value="Organic_radical-activating"/>
</dbReference>
<evidence type="ECO:0000256" key="1">
    <source>
        <dbReference type="ARBA" id="ARBA00001966"/>
    </source>
</evidence>
<dbReference type="Gene3D" id="3.20.20.70">
    <property type="entry name" value="Aldolase class I"/>
    <property type="match status" value="1"/>
</dbReference>
<accession>A0A3B1ASU5</accession>
<evidence type="ECO:0000256" key="2">
    <source>
        <dbReference type="ARBA" id="ARBA00022485"/>
    </source>
</evidence>
<feature type="domain" description="Radical SAM core" evidence="7">
    <location>
        <begin position="25"/>
        <end position="186"/>
    </location>
</feature>
<reference evidence="8" key="1">
    <citation type="submission" date="2018-06" db="EMBL/GenBank/DDBJ databases">
        <authorList>
            <person name="Zhirakovskaya E."/>
        </authorList>
    </citation>
    <scope>NUCLEOTIDE SEQUENCE</scope>
</reference>
<dbReference type="InterPro" id="IPR007197">
    <property type="entry name" value="rSAM"/>
</dbReference>
<dbReference type="PANTHER" id="PTHR30352:SF5">
    <property type="entry name" value="PYRUVATE FORMATE-LYASE 1-ACTIVATING ENZYME"/>
    <property type="match status" value="1"/>
</dbReference>
<dbReference type="InterPro" id="IPR013785">
    <property type="entry name" value="Aldolase_TIM"/>
</dbReference>
<dbReference type="GO" id="GO:0051539">
    <property type="term" value="F:4 iron, 4 sulfur cluster binding"/>
    <property type="evidence" value="ECO:0007669"/>
    <property type="project" value="UniProtKB-KW"/>
</dbReference>
<evidence type="ECO:0000256" key="4">
    <source>
        <dbReference type="ARBA" id="ARBA00022723"/>
    </source>
</evidence>
<dbReference type="NCBIfam" id="TIGR04038">
    <property type="entry name" value="tatD_link_rSAM"/>
    <property type="match status" value="1"/>
</dbReference>
<keyword evidence="3" id="KW-0949">S-adenosyl-L-methionine</keyword>
<dbReference type="GO" id="GO:0046872">
    <property type="term" value="F:metal ion binding"/>
    <property type="evidence" value="ECO:0007669"/>
    <property type="project" value="UniProtKB-KW"/>
</dbReference>
<organism evidence="8">
    <name type="scientific">hydrothermal vent metagenome</name>
    <dbReference type="NCBI Taxonomy" id="652676"/>
    <lineage>
        <taxon>unclassified sequences</taxon>
        <taxon>metagenomes</taxon>
        <taxon>ecological metagenomes</taxon>
    </lineage>
</organism>
<dbReference type="SFLD" id="SFLDS00029">
    <property type="entry name" value="Radical_SAM"/>
    <property type="match status" value="1"/>
</dbReference>
<dbReference type="Pfam" id="PF04055">
    <property type="entry name" value="Radical_SAM"/>
    <property type="match status" value="1"/>
</dbReference>
<dbReference type="CDD" id="cd01335">
    <property type="entry name" value="Radical_SAM"/>
    <property type="match status" value="1"/>
</dbReference>
<sequence>MVYETHIPQTDTQNITYILHGNCYINLTNRCSLRCGFCPKFNKQWDVKGYALRLKVEPDRQQILSAVNDPSFYNEIVFCGLGEPTLRLYELLSISIELKQQGARIRVNTDGLANVIYAQDITPLFNGCVDALSISLTAHNEQLYIKHCRPPMDNAYHSMLEFVRAAQKHVPDITLTAIEGLDEVDMSACADIANKLGVKFRGRVLDEVG</sequence>
<dbReference type="AlphaFoldDB" id="A0A3B1ASU5"/>
<keyword evidence="6" id="KW-0411">Iron-sulfur</keyword>
<evidence type="ECO:0000313" key="8">
    <source>
        <dbReference type="EMBL" id="VAW95786.1"/>
    </source>
</evidence>
<keyword evidence="5" id="KW-0408">Iron</keyword>
<evidence type="ECO:0000256" key="5">
    <source>
        <dbReference type="ARBA" id="ARBA00023004"/>
    </source>
</evidence>
<dbReference type="EMBL" id="UOFR01000034">
    <property type="protein sequence ID" value="VAW95786.1"/>
    <property type="molecule type" value="Genomic_DNA"/>
</dbReference>
<proteinExistence type="predicted"/>
<gene>
    <name evidence="8" type="ORF">MNBD_GAMMA21-1546</name>
</gene>
<evidence type="ECO:0000259" key="7">
    <source>
        <dbReference type="Pfam" id="PF04055"/>
    </source>
</evidence>
<dbReference type="SUPFAM" id="SSF102114">
    <property type="entry name" value="Radical SAM enzymes"/>
    <property type="match status" value="1"/>
</dbReference>
<keyword evidence="4" id="KW-0479">Metal-binding</keyword>
<dbReference type="InterPro" id="IPR023821">
    <property type="entry name" value="rSAM_TatD-assoc"/>
</dbReference>
<keyword evidence="2" id="KW-0004">4Fe-4S</keyword>
<comment type="cofactor">
    <cofactor evidence="1">
        <name>[4Fe-4S] cluster</name>
        <dbReference type="ChEBI" id="CHEBI:49883"/>
    </cofactor>
</comment>
<evidence type="ECO:0000256" key="3">
    <source>
        <dbReference type="ARBA" id="ARBA00022691"/>
    </source>
</evidence>
<protein>
    <submittedName>
        <fullName evidence="8">Radical SAM domain protein</fullName>
    </submittedName>
</protein>
<name>A0A3B1ASU5_9ZZZZ</name>
<dbReference type="GO" id="GO:0003824">
    <property type="term" value="F:catalytic activity"/>
    <property type="evidence" value="ECO:0007669"/>
    <property type="project" value="InterPro"/>
</dbReference>
<dbReference type="InterPro" id="IPR058240">
    <property type="entry name" value="rSAM_sf"/>
</dbReference>
<evidence type="ECO:0000256" key="6">
    <source>
        <dbReference type="ARBA" id="ARBA00023014"/>
    </source>
</evidence>
<dbReference type="PANTHER" id="PTHR30352">
    <property type="entry name" value="PYRUVATE FORMATE-LYASE-ACTIVATING ENZYME"/>
    <property type="match status" value="1"/>
</dbReference>
<dbReference type="SFLD" id="SFLDG01111">
    <property type="entry name" value="Uncharacterised_Radical_SAM_Su"/>
    <property type="match status" value="1"/>
</dbReference>